<feature type="coiled-coil region" evidence="2">
    <location>
        <begin position="556"/>
        <end position="657"/>
    </location>
</feature>
<dbReference type="InterPro" id="IPR001609">
    <property type="entry name" value="Myosin_head_motor_dom-like"/>
</dbReference>
<gene>
    <name evidence="5" type="ORF">E1301_Tti020189</name>
</gene>
<keyword evidence="1" id="KW-0009">Actin-binding</keyword>
<feature type="compositionally biased region" description="Low complexity" evidence="3">
    <location>
        <begin position="1239"/>
        <end position="1261"/>
    </location>
</feature>
<dbReference type="EMBL" id="SOYY01000023">
    <property type="protein sequence ID" value="KAA0704399.1"/>
    <property type="molecule type" value="Genomic_DNA"/>
</dbReference>
<comment type="caution">
    <text evidence="1">Lacks conserved residue(s) required for the propagation of feature annotation.</text>
</comment>
<name>A0A5A9N5Y8_9TELE</name>
<sequence length="1320" mass="149216">MLTHGSTENTVLERVCQHFSGTVRQCEQPLHCEISHVMGSDPVRYDLSGWFSHVQNNPSALNACSLLHNSSVAAIKGVFGPRASVPPLCRGLGGVEGGSQRSLERSGTVRKTLSGGMAALRRHSLCISVKLQADALVNVIRRARPVFLQCLSVKTDAGVFDVPSLRVQLHSTHLLPALHLYRTGYPEHMSVGDFRCRFQALSALIMKRYGSVFINPDERKAVEELLIELDLDKKSIVLGLSRVFMKRGVLRSLDLQRDQLVSGCLVQIQASCLGHLGRQKYRRMKVQQMAVRCIQRNVRVLTGVSGWSWWKLLCRVRPLLDVNMDDQRLRSKEDEISALRRRLEKSEKERNELRQTADILETKVTAVTSEFSDERFRGDAISQALDIERAERLRFAKENKELQSRVDQTKVCLEALERQLEEEKQKVKCKEALAGLATESELQLQLECAQTEVEFLRRRLRQTEERLECEKDARQQLDTKVQELQVHLEQSKRSLTDLKRQCRRLTSDLQDARVLTDSLQGRAHELERKQRREQKDRVIQENTALNVEIFTLHKTLKESQVEVTHLQQQKEELCAQIGDLSAPLHLSTDSVPELKRHMRDLEMRETEKDEEIKQMTNKLKQHEQIHLRSEMEMERMKQIHQKELEDKDEELEDVQKSSQRRVGHRDFDVEKKLRRDLKRTHALLIDAQLLLSTVEMPGQGHDPGAKEQLTRLRCQLEDSEARRCEAESVQKTLSAELENAQVELENICKQKSLVDEQLSQMRYERTDVMKRLEEDQEDLNELMQKHKALIAQSSSDISQIRELQAELEELKKQRRTLQEQLQTSVDHVQFLESSTVSRSIVSKQEARICDLENKLEFQRGQVKRFEVLVLRLRDSVVRLGEELEQAAQAESRERENSRYYQQRLADMRLEMEDVTVREQENSRKRMELEMQVEELSAVRQTLQADLETSIRRIVDLQAALEEEESSEESDSESDSMSSVGSSVGTEDVGEGIRHWMGVPRGSSSGRQSVTDTMSTYSFRSCTQDLDEDAKETSGGLGRASSSTALSELLEGLRKKRAGWDRGSEAGEGSTVSLPIYQTTGASTLRRRASALEAEEGLEDLPRPGILKPPSPHLPRASSLRSFSEAGPTSSTTTSSTGKLSRFGSCDSLASVTSAASSRRHLSNLAIPEEGEEELGMKGPPPPGSYQSYRRRMLGSLAAEGGESPLGAEPLVFQNRRLAGNQDKMIDTGDANSDFLPAIRRAQSTSSLASSGSRGGQRRALSVHFGELPPPRSSRKESDSDSSSSGGSQKRRGPQGERLEAEGSEDVNSVMKKYLKKAEVN</sequence>
<dbReference type="InterPro" id="IPR027417">
    <property type="entry name" value="P-loop_NTPase"/>
</dbReference>
<evidence type="ECO:0000256" key="2">
    <source>
        <dbReference type="SAM" id="Coils"/>
    </source>
</evidence>
<dbReference type="GO" id="GO:0016461">
    <property type="term" value="C:unconventional myosin complex"/>
    <property type="evidence" value="ECO:0007669"/>
    <property type="project" value="TreeGrafter"/>
</dbReference>
<feature type="region of interest" description="Disordered" evidence="3">
    <location>
        <begin position="1058"/>
        <end position="1190"/>
    </location>
</feature>
<dbReference type="GO" id="GO:0051015">
    <property type="term" value="F:actin filament binding"/>
    <property type="evidence" value="ECO:0007669"/>
    <property type="project" value="TreeGrafter"/>
</dbReference>
<comment type="caution">
    <text evidence="5">The sequence shown here is derived from an EMBL/GenBank/DDBJ whole genome shotgun (WGS) entry which is preliminary data.</text>
</comment>
<accession>A0A5A9N5Y8</accession>
<dbReference type="GO" id="GO:0005737">
    <property type="term" value="C:cytoplasm"/>
    <property type="evidence" value="ECO:0007669"/>
    <property type="project" value="TreeGrafter"/>
</dbReference>
<dbReference type="PROSITE" id="PS50096">
    <property type="entry name" value="IQ"/>
    <property type="match status" value="1"/>
</dbReference>
<feature type="region of interest" description="Disordered" evidence="3">
    <location>
        <begin position="959"/>
        <end position="987"/>
    </location>
</feature>
<keyword evidence="1" id="KW-0505">Motor protein</keyword>
<evidence type="ECO:0000259" key="4">
    <source>
        <dbReference type="PROSITE" id="PS51456"/>
    </source>
</evidence>
<feature type="coiled-coil region" evidence="2">
    <location>
        <begin position="730"/>
        <end position="827"/>
    </location>
</feature>
<feature type="compositionally biased region" description="Acidic residues" evidence="3">
    <location>
        <begin position="960"/>
        <end position="973"/>
    </location>
</feature>
<feature type="region of interest" description="Disordered" evidence="3">
    <location>
        <begin position="1222"/>
        <end position="1320"/>
    </location>
</feature>
<dbReference type="GO" id="GO:0016460">
    <property type="term" value="C:myosin II complex"/>
    <property type="evidence" value="ECO:0007669"/>
    <property type="project" value="TreeGrafter"/>
</dbReference>
<dbReference type="Gene3D" id="4.10.270.10">
    <property type="entry name" value="Myosin, subunit A"/>
    <property type="match status" value="1"/>
</dbReference>
<keyword evidence="2" id="KW-0175">Coiled coil</keyword>
<feature type="coiled-coil region" evidence="2">
    <location>
        <begin position="329"/>
        <end position="370"/>
    </location>
</feature>
<keyword evidence="1" id="KW-0518">Myosin</keyword>
<dbReference type="PANTHER" id="PTHR45615:SF8">
    <property type="entry name" value="UNCONVENTIONAL MYOSIN-XVIIIB"/>
    <property type="match status" value="1"/>
</dbReference>
<organism evidence="5 6">
    <name type="scientific">Triplophysa tibetana</name>
    <dbReference type="NCBI Taxonomy" id="1572043"/>
    <lineage>
        <taxon>Eukaryota</taxon>
        <taxon>Metazoa</taxon>
        <taxon>Chordata</taxon>
        <taxon>Craniata</taxon>
        <taxon>Vertebrata</taxon>
        <taxon>Euteleostomi</taxon>
        <taxon>Actinopterygii</taxon>
        <taxon>Neopterygii</taxon>
        <taxon>Teleostei</taxon>
        <taxon>Ostariophysi</taxon>
        <taxon>Cypriniformes</taxon>
        <taxon>Nemacheilidae</taxon>
        <taxon>Triplophysa</taxon>
    </lineage>
</organism>
<evidence type="ECO:0000313" key="6">
    <source>
        <dbReference type="Proteomes" id="UP000324632"/>
    </source>
</evidence>
<keyword evidence="6" id="KW-1185">Reference proteome</keyword>
<feature type="compositionally biased region" description="Low complexity" evidence="3">
    <location>
        <begin position="974"/>
        <end position="984"/>
    </location>
</feature>
<dbReference type="SUPFAM" id="SSF52540">
    <property type="entry name" value="P-loop containing nucleoside triphosphate hydrolases"/>
    <property type="match status" value="1"/>
</dbReference>
<dbReference type="GO" id="GO:0031032">
    <property type="term" value="P:actomyosin structure organization"/>
    <property type="evidence" value="ECO:0007669"/>
    <property type="project" value="TreeGrafter"/>
</dbReference>
<feature type="compositionally biased region" description="Polar residues" evidence="3">
    <location>
        <begin position="1069"/>
        <end position="1082"/>
    </location>
</feature>
<evidence type="ECO:0000256" key="1">
    <source>
        <dbReference type="PROSITE-ProRule" id="PRU00782"/>
    </source>
</evidence>
<dbReference type="PROSITE" id="PS51456">
    <property type="entry name" value="MYOSIN_MOTOR"/>
    <property type="match status" value="1"/>
</dbReference>
<dbReference type="Gene3D" id="3.30.70.1590">
    <property type="match status" value="1"/>
</dbReference>
<comment type="similarity">
    <text evidence="1">Belongs to the TRAFAC class myosin-kinesin ATPase superfamily. Myosin family.</text>
</comment>
<feature type="coiled-coil region" evidence="2">
    <location>
        <begin position="399"/>
        <end position="529"/>
    </location>
</feature>
<dbReference type="PANTHER" id="PTHR45615">
    <property type="entry name" value="MYOSIN HEAVY CHAIN, NON-MUSCLE"/>
    <property type="match status" value="1"/>
</dbReference>
<evidence type="ECO:0000256" key="3">
    <source>
        <dbReference type="SAM" id="MobiDB-lite"/>
    </source>
</evidence>
<proteinExistence type="inferred from homology"/>
<dbReference type="GO" id="GO:0003774">
    <property type="term" value="F:cytoskeletal motor activity"/>
    <property type="evidence" value="ECO:0007669"/>
    <property type="project" value="InterPro"/>
</dbReference>
<feature type="domain" description="Myosin motor" evidence="4">
    <location>
        <begin position="1"/>
        <end position="258"/>
    </location>
</feature>
<dbReference type="GO" id="GO:0032982">
    <property type="term" value="C:myosin filament"/>
    <property type="evidence" value="ECO:0007669"/>
    <property type="project" value="TreeGrafter"/>
</dbReference>
<dbReference type="GO" id="GO:0005524">
    <property type="term" value="F:ATP binding"/>
    <property type="evidence" value="ECO:0007669"/>
    <property type="project" value="InterPro"/>
</dbReference>
<evidence type="ECO:0000313" key="5">
    <source>
        <dbReference type="EMBL" id="KAA0704399.1"/>
    </source>
</evidence>
<feature type="compositionally biased region" description="Polar residues" evidence="3">
    <location>
        <begin position="1147"/>
        <end position="1156"/>
    </location>
</feature>
<dbReference type="Proteomes" id="UP000324632">
    <property type="component" value="Chromosome 23"/>
</dbReference>
<protein>
    <submittedName>
        <fullName evidence="5">Unconventional myosin-XVIIIb</fullName>
    </submittedName>
</protein>
<reference evidence="5 6" key="1">
    <citation type="journal article" date="2019" name="Mol. Ecol. Resour.">
        <title>Chromosome-level genome assembly of Triplophysa tibetana, a fish adapted to the harsh high-altitude environment of the Tibetan Plateau.</title>
        <authorList>
            <person name="Yang X."/>
            <person name="Liu H."/>
            <person name="Ma Z."/>
            <person name="Zou Y."/>
            <person name="Zou M."/>
            <person name="Mao Y."/>
            <person name="Li X."/>
            <person name="Wang H."/>
            <person name="Chen T."/>
            <person name="Wang W."/>
            <person name="Yang R."/>
        </authorList>
    </citation>
    <scope>NUCLEOTIDE SEQUENCE [LARGE SCALE GENOMIC DNA]</scope>
    <source>
        <strain evidence="5">TTIB1903HZAU</strain>
        <tissue evidence="5">Muscle</tissue>
    </source>
</reference>